<feature type="compositionally biased region" description="Low complexity" evidence="3">
    <location>
        <begin position="334"/>
        <end position="352"/>
    </location>
</feature>
<sequence>MASGSQVMVREALRFLFGGSHPVQQPSLHDPKLKQRVSTVYRQHALRLHPDKNKDDADAQQKFQMLTAYRDIVLDFINKREEAGLLGSQHESSVAQSGRGVRGGFPPGTSGEGGRGAGMRQRNAEERERERDPPWANPLRWSPEDPWLDTVKAGLRFFPGHAELSSLKTEEKRYLSEISQLWAIWFCRECELTCVRIKKEKAECLCGHSLKRHDPGADFGCAHNKCPCKRFDWVVQNNAWKVKCGCKHPHTEHLPEPPFACKKQKCDCEGFRSPFVCNCGHPHGSHMTAFVLAPFHPRGREWVVHALRPETVAIAKAYREKLQQQQHNPLGQNRPTRVTTPPRRPLPSTHSPIVSTPKNAQGPSTFDASPLLSRRRSKEAASARRDQPTAAEGRDPPGEGAREERLSVSLLLPQPALGCPAAGKKDGGGRDGEEAAASLHTSGSTCASASSSACQRGFPTELSGRREASVKDKSKERDAKGGETEKAEDAQRNESASNLSGRPRQRDRAMAFVSAQYRHSSSARLPGRAAHVKADVHAGLRRVQKDDPSVDPGSDAGKIGHKFSKAKACVLQNQNVSHFHERDLWREDSNKRY</sequence>
<feature type="compositionally biased region" description="Basic and acidic residues" evidence="3">
    <location>
        <begin position="538"/>
        <end position="548"/>
    </location>
</feature>
<name>A0A0G4GMU9_9ALVE</name>
<dbReference type="VEuPathDB" id="CryptoDB:Cvel_22606"/>
<feature type="compositionally biased region" description="Basic and acidic residues" evidence="3">
    <location>
        <begin position="463"/>
        <end position="492"/>
    </location>
</feature>
<protein>
    <recommendedName>
        <fullName evidence="2">Protein FAM221A</fullName>
    </recommendedName>
</protein>
<dbReference type="AlphaFoldDB" id="A0A0G4GMU9"/>
<evidence type="ECO:0000313" key="4">
    <source>
        <dbReference type="EMBL" id="CEM31526.1"/>
    </source>
</evidence>
<feature type="region of interest" description="Disordered" evidence="3">
    <location>
        <begin position="538"/>
        <end position="559"/>
    </location>
</feature>
<dbReference type="EMBL" id="CDMZ01001367">
    <property type="protein sequence ID" value="CEM31526.1"/>
    <property type="molecule type" value="Genomic_DNA"/>
</dbReference>
<gene>
    <name evidence="4" type="ORF">Cvel_22606</name>
</gene>
<feature type="compositionally biased region" description="Basic and acidic residues" evidence="3">
    <location>
        <begin position="423"/>
        <end position="433"/>
    </location>
</feature>
<dbReference type="CDD" id="cd06257">
    <property type="entry name" value="DnaJ"/>
    <property type="match status" value="1"/>
</dbReference>
<feature type="compositionally biased region" description="Basic and acidic residues" evidence="3">
    <location>
        <begin position="122"/>
        <end position="133"/>
    </location>
</feature>
<dbReference type="PANTHER" id="PTHR31214:SF2">
    <property type="entry name" value="PROTEIN FAM221A"/>
    <property type="match status" value="1"/>
</dbReference>
<evidence type="ECO:0000256" key="2">
    <source>
        <dbReference type="ARBA" id="ARBA00039630"/>
    </source>
</evidence>
<dbReference type="Gene3D" id="1.10.287.110">
    <property type="entry name" value="DnaJ domain"/>
    <property type="match status" value="1"/>
</dbReference>
<dbReference type="InterPro" id="IPR001623">
    <property type="entry name" value="DnaJ_domain"/>
</dbReference>
<dbReference type="InterPro" id="IPR036869">
    <property type="entry name" value="J_dom_sf"/>
</dbReference>
<reference evidence="4" key="1">
    <citation type="submission" date="2014-11" db="EMBL/GenBank/DDBJ databases">
        <authorList>
            <person name="Otto D Thomas"/>
            <person name="Naeem Raeece"/>
        </authorList>
    </citation>
    <scope>NUCLEOTIDE SEQUENCE</scope>
</reference>
<evidence type="ECO:0000256" key="3">
    <source>
        <dbReference type="SAM" id="MobiDB-lite"/>
    </source>
</evidence>
<evidence type="ECO:0000256" key="1">
    <source>
        <dbReference type="ARBA" id="ARBA00011026"/>
    </source>
</evidence>
<feature type="region of interest" description="Disordered" evidence="3">
    <location>
        <begin position="323"/>
        <end position="509"/>
    </location>
</feature>
<accession>A0A0G4GMU9</accession>
<dbReference type="InterPro" id="IPR026755">
    <property type="entry name" value="Fam221a/b"/>
</dbReference>
<feature type="compositionally biased region" description="Polar residues" evidence="3">
    <location>
        <begin position="353"/>
        <end position="367"/>
    </location>
</feature>
<proteinExistence type="inferred from homology"/>
<dbReference type="Pfam" id="PF14753">
    <property type="entry name" value="FAM221"/>
    <property type="match status" value="1"/>
</dbReference>
<comment type="similarity">
    <text evidence="1">Belongs to the FAM221 family.</text>
</comment>
<feature type="compositionally biased region" description="Low complexity" evidence="3">
    <location>
        <begin position="435"/>
        <end position="454"/>
    </location>
</feature>
<dbReference type="SUPFAM" id="SSF46565">
    <property type="entry name" value="Chaperone J-domain"/>
    <property type="match status" value="1"/>
</dbReference>
<feature type="compositionally biased region" description="Basic and acidic residues" evidence="3">
    <location>
        <begin position="378"/>
        <end position="406"/>
    </location>
</feature>
<feature type="compositionally biased region" description="Polar residues" evidence="3">
    <location>
        <begin position="323"/>
        <end position="333"/>
    </location>
</feature>
<organism evidence="4">
    <name type="scientific">Chromera velia CCMP2878</name>
    <dbReference type="NCBI Taxonomy" id="1169474"/>
    <lineage>
        <taxon>Eukaryota</taxon>
        <taxon>Sar</taxon>
        <taxon>Alveolata</taxon>
        <taxon>Colpodellida</taxon>
        <taxon>Chromeraceae</taxon>
        <taxon>Chromera</taxon>
    </lineage>
</organism>
<feature type="compositionally biased region" description="Gly residues" evidence="3">
    <location>
        <begin position="100"/>
        <end position="117"/>
    </location>
</feature>
<feature type="region of interest" description="Disordered" evidence="3">
    <location>
        <begin position="87"/>
        <end position="140"/>
    </location>
</feature>
<dbReference type="PANTHER" id="PTHR31214">
    <property type="entry name" value="PROTEIN FAM221A-RELATED"/>
    <property type="match status" value="1"/>
</dbReference>